<dbReference type="OrthoDB" id="15688at2759"/>
<dbReference type="InterPro" id="IPR035979">
    <property type="entry name" value="RBD_domain_sf"/>
</dbReference>
<evidence type="ECO:0000256" key="11">
    <source>
        <dbReference type="RuleBase" id="RU361239"/>
    </source>
</evidence>
<feature type="compositionally biased region" description="Low complexity" evidence="12">
    <location>
        <begin position="180"/>
        <end position="200"/>
    </location>
</feature>
<dbReference type="CDD" id="cd12324">
    <property type="entry name" value="RRM_RBM8"/>
    <property type="match status" value="1"/>
</dbReference>
<dbReference type="GO" id="GO:0008380">
    <property type="term" value="P:RNA splicing"/>
    <property type="evidence" value="ECO:0007669"/>
    <property type="project" value="UniProtKB-KW"/>
</dbReference>
<comment type="caution">
    <text evidence="14">The sequence shown here is derived from an EMBL/GenBank/DDBJ whole genome shotgun (WGS) entry which is preliminary data.</text>
</comment>
<dbReference type="GO" id="GO:0006417">
    <property type="term" value="P:regulation of translation"/>
    <property type="evidence" value="ECO:0007669"/>
    <property type="project" value="UniProtKB-KW"/>
</dbReference>
<evidence type="ECO:0000256" key="8">
    <source>
        <dbReference type="ARBA" id="ARBA00023242"/>
    </source>
</evidence>
<dbReference type="InterPro" id="IPR000504">
    <property type="entry name" value="RRM_dom"/>
</dbReference>
<evidence type="ECO:0000256" key="6">
    <source>
        <dbReference type="ARBA" id="ARBA00022884"/>
    </source>
</evidence>
<keyword evidence="8 11" id="KW-0539">Nucleus</keyword>
<dbReference type="PRINTS" id="PR01738">
    <property type="entry name" value="RNABINDINGM8"/>
</dbReference>
<dbReference type="Gene3D" id="3.30.70.330">
    <property type="match status" value="1"/>
</dbReference>
<comment type="subcellular location">
    <subcellularLocation>
        <location evidence="11">Nucleus</location>
    </subcellularLocation>
    <subcellularLocation>
        <location evidence="11">Nucleus speckle</location>
    </subcellularLocation>
    <subcellularLocation>
        <location evidence="11">Cytoplasm</location>
    </subcellularLocation>
</comment>
<sequence length="200" mass="22627">SVFKQNIKKIMSGGDVEVEVNDIDDVSGVVMDEEPDEAETVERIKSGVRVRKGRGFNEASERISMQEGEYDTVDSQQNGDPGPARSVEGWILFITNVHEESQEDTMYDLFREYGSVKNMHLNLDRRTGYAKGYALVEYETFNEAKSALQELDGRDLLGHKLHVDWAFVKGPLKKRGNNNRTSSTTIKTISGTGRSTYRRR</sequence>
<organism evidence="14 16">
    <name type="scientific">Didymodactylos carnosus</name>
    <dbReference type="NCBI Taxonomy" id="1234261"/>
    <lineage>
        <taxon>Eukaryota</taxon>
        <taxon>Metazoa</taxon>
        <taxon>Spiralia</taxon>
        <taxon>Gnathifera</taxon>
        <taxon>Rotifera</taxon>
        <taxon>Eurotatoria</taxon>
        <taxon>Bdelloidea</taxon>
        <taxon>Philodinida</taxon>
        <taxon>Philodinidae</taxon>
        <taxon>Didymodactylos</taxon>
    </lineage>
</organism>
<dbReference type="GO" id="GO:0005737">
    <property type="term" value="C:cytoplasm"/>
    <property type="evidence" value="ECO:0007669"/>
    <property type="project" value="UniProtKB-SubCell"/>
</dbReference>
<evidence type="ECO:0000259" key="13">
    <source>
        <dbReference type="PROSITE" id="PS50102"/>
    </source>
</evidence>
<evidence type="ECO:0000256" key="7">
    <source>
        <dbReference type="ARBA" id="ARBA00023187"/>
    </source>
</evidence>
<dbReference type="SUPFAM" id="SSF54928">
    <property type="entry name" value="RNA-binding domain, RBD"/>
    <property type="match status" value="1"/>
</dbReference>
<dbReference type="EMBL" id="CAJNOQ010027261">
    <property type="protein sequence ID" value="CAF1552113.1"/>
    <property type="molecule type" value="Genomic_DNA"/>
</dbReference>
<dbReference type="GO" id="GO:0016607">
    <property type="term" value="C:nuclear speck"/>
    <property type="evidence" value="ECO:0007669"/>
    <property type="project" value="UniProtKB-SubCell"/>
</dbReference>
<keyword evidence="2 11" id="KW-0813">Transport</keyword>
<proteinExistence type="inferred from homology"/>
<accession>A0A815WU92</accession>
<keyword evidence="16" id="KW-1185">Reference proteome</keyword>
<keyword evidence="7 11" id="KW-0508">mRNA splicing</keyword>
<evidence type="ECO:0000256" key="9">
    <source>
        <dbReference type="ARBA" id="ARBA00077711"/>
    </source>
</evidence>
<keyword evidence="11" id="KW-0509">mRNA transport</keyword>
<dbReference type="Proteomes" id="UP000681722">
    <property type="component" value="Unassembled WGS sequence"/>
</dbReference>
<evidence type="ECO:0000313" key="16">
    <source>
        <dbReference type="Proteomes" id="UP000663829"/>
    </source>
</evidence>
<evidence type="ECO:0000313" key="15">
    <source>
        <dbReference type="EMBL" id="CAF4413169.1"/>
    </source>
</evidence>
<reference evidence="14" key="1">
    <citation type="submission" date="2021-02" db="EMBL/GenBank/DDBJ databases">
        <authorList>
            <person name="Nowell W R."/>
        </authorList>
    </citation>
    <scope>NUCLEOTIDE SEQUENCE</scope>
</reference>
<keyword evidence="6 10" id="KW-0694">RNA-binding</keyword>
<comment type="subunit">
    <text evidence="11">Heterodimer with MAGOH. Part of the mRNA splicing-dependent exon junction complex (EJC) complex; the core complex contains CASC3, EIF4A3, MAGOH and RBM8A.</text>
</comment>
<dbReference type="Proteomes" id="UP000663829">
    <property type="component" value="Unassembled WGS sequence"/>
</dbReference>
<evidence type="ECO:0000256" key="2">
    <source>
        <dbReference type="ARBA" id="ARBA00022448"/>
    </source>
</evidence>
<dbReference type="GO" id="GO:0003729">
    <property type="term" value="F:mRNA binding"/>
    <property type="evidence" value="ECO:0007669"/>
    <property type="project" value="InterPro"/>
</dbReference>
<dbReference type="FunFam" id="3.30.70.330:FF:000525">
    <property type="entry name" value="RNA-binding protein 8A"/>
    <property type="match status" value="1"/>
</dbReference>
<keyword evidence="4 11" id="KW-0507">mRNA processing</keyword>
<dbReference type="InterPro" id="IPR008111">
    <property type="entry name" value="RNA-bd_8"/>
</dbReference>
<dbReference type="PANTHER" id="PTHR45894">
    <property type="entry name" value="RNA-BINDING PROTEIN 8A"/>
    <property type="match status" value="1"/>
</dbReference>
<dbReference type="AlphaFoldDB" id="A0A815WU92"/>
<evidence type="ECO:0000256" key="1">
    <source>
        <dbReference type="ARBA" id="ARBA00007987"/>
    </source>
</evidence>
<evidence type="ECO:0000256" key="3">
    <source>
        <dbReference type="ARBA" id="ARBA00022490"/>
    </source>
</evidence>
<evidence type="ECO:0000256" key="12">
    <source>
        <dbReference type="SAM" id="MobiDB-lite"/>
    </source>
</evidence>
<protein>
    <recommendedName>
        <fullName evidence="9 11">RNA-binding protein 8A</fullName>
    </recommendedName>
</protein>
<comment type="similarity">
    <text evidence="1 11">Belongs to the RBM8A family.</text>
</comment>
<dbReference type="Pfam" id="PF00076">
    <property type="entry name" value="RRM_1"/>
    <property type="match status" value="1"/>
</dbReference>
<comment type="function">
    <text evidence="11">Core component of the splicing-dependent multiprotein exon junction complex (EJC) deposited at splice junctions on mRNAs.</text>
</comment>
<evidence type="ECO:0000313" key="14">
    <source>
        <dbReference type="EMBL" id="CAF1552113.1"/>
    </source>
</evidence>
<keyword evidence="5" id="KW-0810">Translation regulation</keyword>
<feature type="region of interest" description="Disordered" evidence="12">
    <location>
        <begin position="174"/>
        <end position="200"/>
    </location>
</feature>
<dbReference type="GO" id="GO:0006397">
    <property type="term" value="P:mRNA processing"/>
    <property type="evidence" value="ECO:0007669"/>
    <property type="project" value="UniProtKB-KW"/>
</dbReference>
<dbReference type="InterPro" id="IPR033744">
    <property type="entry name" value="RRM_RBM8"/>
</dbReference>
<evidence type="ECO:0000256" key="10">
    <source>
        <dbReference type="PROSITE-ProRule" id="PRU00176"/>
    </source>
</evidence>
<name>A0A815WU92_9BILA</name>
<evidence type="ECO:0000256" key="4">
    <source>
        <dbReference type="ARBA" id="ARBA00022664"/>
    </source>
</evidence>
<gene>
    <name evidence="14" type="ORF">GPM918_LOCUS39264</name>
    <name evidence="15" type="ORF">SRO942_LOCUS40129</name>
</gene>
<dbReference type="SMART" id="SM00360">
    <property type="entry name" value="RRM"/>
    <property type="match status" value="1"/>
</dbReference>
<evidence type="ECO:0000256" key="5">
    <source>
        <dbReference type="ARBA" id="ARBA00022845"/>
    </source>
</evidence>
<feature type="domain" description="RRM" evidence="13">
    <location>
        <begin position="90"/>
        <end position="168"/>
    </location>
</feature>
<dbReference type="GO" id="GO:0051028">
    <property type="term" value="P:mRNA transport"/>
    <property type="evidence" value="ECO:0007669"/>
    <property type="project" value="UniProtKB-KW"/>
</dbReference>
<feature type="non-terminal residue" evidence="14">
    <location>
        <position position="1"/>
    </location>
</feature>
<dbReference type="PROSITE" id="PS50102">
    <property type="entry name" value="RRM"/>
    <property type="match status" value="1"/>
</dbReference>
<keyword evidence="3 11" id="KW-0963">Cytoplasm</keyword>
<dbReference type="EMBL" id="CAJOBC010092950">
    <property type="protein sequence ID" value="CAF4413169.1"/>
    <property type="molecule type" value="Genomic_DNA"/>
</dbReference>
<dbReference type="InterPro" id="IPR012677">
    <property type="entry name" value="Nucleotide-bd_a/b_plait_sf"/>
</dbReference>